<dbReference type="Proteomes" id="UP000320338">
    <property type="component" value="Unassembled WGS sequence"/>
</dbReference>
<sequence>MDHLDSLAGLRVSLRHRVGDRDGRPLHSDAVGELTVGADDVTVATRRGAVRISRSAVVAVRAVPPAPPRRASWGAVARLEELCADAWPALADERLGAWRLRAAGGYTARANGALAPGDPGLPLPAALDAVRAFCAAHGIPPRVTVPVGSPWDTAVAREGWVLDAGHAAGAEVAVLVTELRRVDGPPDGGWTITTPDRPDDDWWAMGLRGGVPTAAQRHVLDPADGSTAFVLARDAAGSAVGQLRATVVQDHLHLSWLEVVPAARRRGLGTALMAAAAGWARTRGARFGVLQVALHNTGARALYAGTGWTEHHRYRHLVPPA</sequence>
<evidence type="ECO:0000256" key="2">
    <source>
        <dbReference type="ARBA" id="ARBA00023315"/>
    </source>
</evidence>
<proteinExistence type="predicted"/>
<comment type="caution">
    <text evidence="4">The sequence shown here is derived from an EMBL/GenBank/DDBJ whole genome shotgun (WGS) entry which is preliminary data.</text>
</comment>
<dbReference type="Gene3D" id="3.40.630.30">
    <property type="match status" value="1"/>
</dbReference>
<dbReference type="PROSITE" id="PS51186">
    <property type="entry name" value="GNAT"/>
    <property type="match status" value="1"/>
</dbReference>
<keyword evidence="2" id="KW-0012">Acyltransferase</keyword>
<dbReference type="RefSeq" id="WP_246085913.1">
    <property type="nucleotide sequence ID" value="NZ_BAAARZ010000038.1"/>
</dbReference>
<gene>
    <name evidence="4" type="ORF">PHY01_30080</name>
</gene>
<dbReference type="EMBL" id="BJNG01000022">
    <property type="protein sequence ID" value="GEC20725.1"/>
    <property type="molecule type" value="Genomic_DNA"/>
</dbReference>
<dbReference type="PANTHER" id="PTHR43877">
    <property type="entry name" value="AMINOALKYLPHOSPHONATE N-ACETYLTRANSFERASE-RELATED-RELATED"/>
    <property type="match status" value="1"/>
</dbReference>
<dbReference type="Pfam" id="PF24553">
    <property type="entry name" value="Rv0428c_C"/>
    <property type="match status" value="1"/>
</dbReference>
<protein>
    <submittedName>
        <fullName evidence="4">N-acetyltransferase</fullName>
    </submittedName>
</protein>
<evidence type="ECO:0000259" key="3">
    <source>
        <dbReference type="PROSITE" id="PS51186"/>
    </source>
</evidence>
<dbReference type="InterPro" id="IPR016181">
    <property type="entry name" value="Acyl_CoA_acyltransferase"/>
</dbReference>
<name>A0A4Y3WPI1_9PSEU</name>
<dbReference type="GO" id="GO:0016747">
    <property type="term" value="F:acyltransferase activity, transferring groups other than amino-acyl groups"/>
    <property type="evidence" value="ECO:0007669"/>
    <property type="project" value="InterPro"/>
</dbReference>
<keyword evidence="1 4" id="KW-0808">Transferase</keyword>
<dbReference type="AlphaFoldDB" id="A0A4Y3WPI1"/>
<evidence type="ECO:0000313" key="4">
    <source>
        <dbReference type="EMBL" id="GEC20725.1"/>
    </source>
</evidence>
<keyword evidence="5" id="KW-1185">Reference proteome</keyword>
<accession>A0A4Y3WPI1</accession>
<dbReference type="InterPro" id="IPR050832">
    <property type="entry name" value="Bact_Acetyltransf"/>
</dbReference>
<evidence type="ECO:0000313" key="5">
    <source>
        <dbReference type="Proteomes" id="UP000320338"/>
    </source>
</evidence>
<feature type="domain" description="N-acetyltransferase" evidence="3">
    <location>
        <begin position="191"/>
        <end position="321"/>
    </location>
</feature>
<dbReference type="InterPro" id="IPR000182">
    <property type="entry name" value="GNAT_dom"/>
</dbReference>
<evidence type="ECO:0000256" key="1">
    <source>
        <dbReference type="ARBA" id="ARBA00022679"/>
    </source>
</evidence>
<reference evidence="4 5" key="1">
    <citation type="submission" date="2019-06" db="EMBL/GenBank/DDBJ databases">
        <title>Whole genome shotgun sequence of Pseudonocardia hydrocarbonoxydans NBRC 14498.</title>
        <authorList>
            <person name="Hosoyama A."/>
            <person name="Uohara A."/>
            <person name="Ohji S."/>
            <person name="Ichikawa N."/>
        </authorList>
    </citation>
    <scope>NUCLEOTIDE SEQUENCE [LARGE SCALE GENOMIC DNA]</scope>
    <source>
        <strain evidence="4 5">NBRC 14498</strain>
    </source>
</reference>
<dbReference type="SUPFAM" id="SSF55729">
    <property type="entry name" value="Acyl-CoA N-acyltransferases (Nat)"/>
    <property type="match status" value="1"/>
</dbReference>
<dbReference type="InterPro" id="IPR056935">
    <property type="entry name" value="Rv0428c-like_C"/>
</dbReference>
<organism evidence="4 5">
    <name type="scientific">Pseudonocardia hydrocarbonoxydans</name>
    <dbReference type="NCBI Taxonomy" id="76726"/>
    <lineage>
        <taxon>Bacteria</taxon>
        <taxon>Bacillati</taxon>
        <taxon>Actinomycetota</taxon>
        <taxon>Actinomycetes</taxon>
        <taxon>Pseudonocardiales</taxon>
        <taxon>Pseudonocardiaceae</taxon>
        <taxon>Pseudonocardia</taxon>
    </lineage>
</organism>